<dbReference type="SUPFAM" id="SSF53756">
    <property type="entry name" value="UDP-Glycosyltransferase/glycogen phosphorylase"/>
    <property type="match status" value="1"/>
</dbReference>
<evidence type="ECO:0008006" key="3">
    <source>
        <dbReference type="Google" id="ProtNLM"/>
    </source>
</evidence>
<dbReference type="OrthoDB" id="9790710at2"/>
<evidence type="ECO:0000313" key="2">
    <source>
        <dbReference type="Proteomes" id="UP000215931"/>
    </source>
</evidence>
<dbReference type="AlphaFoldDB" id="A0A271KEM1"/>
<comment type="caution">
    <text evidence="1">The sequence shown here is derived from an EMBL/GenBank/DDBJ whole genome shotgun (WGS) entry which is preliminary data.</text>
</comment>
<keyword evidence="2" id="KW-1185">Reference proteome</keyword>
<accession>A0A271KEM1</accession>
<sequence>MTDKTHFAQKPVLALKPLNAPGNSFTGLFSGHIDGTSFERVQFDWEHLGRGRYDIVLFHWPTEFFRPSSRKATLKLLGRMLWDRVFHGTRFLWVVHNLEPHDGGSLKSGLTTYLFLKLLDGVILLSEHSRRELHRLHPAARSLATLVTVHGRYESVAEPPRDARPSERRNRLLFFGLIREYKNVEKLVTEARKAATAAFSLTVIGVCPEEDLERRIRTAAGDDKRIKLDIRREFVPDDELERVIDSHDAVVLPYRNILNSGVALHSLGRNKPLLAPRIGSLPELQEVVGAEWVHLFDGEISAATLESFLAALRKSTSPRPDLSPFEWTRVGSDVTRFLKSLTARRAAVEPTPTASQQSQRS</sequence>
<reference evidence="1 2" key="1">
    <citation type="submission" date="2017-08" db="EMBL/GenBank/DDBJ databases">
        <title>Mesorhizobium wenxinae sp. nov., a novel rhizobial species isolated from root nodules of chickpea (Cicer arietinum L.).</title>
        <authorList>
            <person name="Zhang J."/>
        </authorList>
    </citation>
    <scope>NUCLEOTIDE SEQUENCE [LARGE SCALE GENOMIC DNA]</scope>
    <source>
        <strain evidence="2">WYCCWR 10019</strain>
    </source>
</reference>
<evidence type="ECO:0000313" key="1">
    <source>
        <dbReference type="EMBL" id="PAP94213.1"/>
    </source>
</evidence>
<proteinExistence type="predicted"/>
<dbReference type="Gene3D" id="3.40.50.2000">
    <property type="entry name" value="Glycogen Phosphorylase B"/>
    <property type="match status" value="1"/>
</dbReference>
<dbReference type="RefSeq" id="WP_095519715.1">
    <property type="nucleotide sequence ID" value="NZ_NPKH01000023.1"/>
</dbReference>
<dbReference type="Proteomes" id="UP000215931">
    <property type="component" value="Unassembled WGS sequence"/>
</dbReference>
<dbReference type="EMBL" id="NPKH01000023">
    <property type="protein sequence ID" value="PAP94213.1"/>
    <property type="molecule type" value="Genomic_DNA"/>
</dbReference>
<protein>
    <recommendedName>
        <fullName evidence="3">Glycosyl transferase</fullName>
    </recommendedName>
</protein>
<organism evidence="1 2">
    <name type="scientific">Mesorhizobium wenxiniae</name>
    <dbReference type="NCBI Taxonomy" id="2014805"/>
    <lineage>
        <taxon>Bacteria</taxon>
        <taxon>Pseudomonadati</taxon>
        <taxon>Pseudomonadota</taxon>
        <taxon>Alphaproteobacteria</taxon>
        <taxon>Hyphomicrobiales</taxon>
        <taxon>Phyllobacteriaceae</taxon>
        <taxon>Mesorhizobium</taxon>
    </lineage>
</organism>
<name>A0A271KEM1_9HYPH</name>
<gene>
    <name evidence="1" type="ORF">CIT31_17975</name>
</gene>